<evidence type="ECO:0000256" key="1">
    <source>
        <dbReference type="ARBA" id="ARBA00004651"/>
    </source>
</evidence>
<dbReference type="GO" id="GO:0005886">
    <property type="term" value="C:plasma membrane"/>
    <property type="evidence" value="ECO:0007669"/>
    <property type="project" value="UniProtKB-SubCell"/>
</dbReference>
<comment type="caution">
    <text evidence="7">The sequence shown here is derived from an EMBL/GenBank/DDBJ whole genome shotgun (WGS) entry which is preliminary data.</text>
</comment>
<keyword evidence="5 6" id="KW-0472">Membrane</keyword>
<accession>A0A558DFC6</accession>
<evidence type="ECO:0000256" key="4">
    <source>
        <dbReference type="ARBA" id="ARBA00022989"/>
    </source>
</evidence>
<feature type="transmembrane region" description="Helical" evidence="6">
    <location>
        <begin position="12"/>
        <end position="32"/>
    </location>
</feature>
<dbReference type="Proteomes" id="UP000317355">
    <property type="component" value="Unassembled WGS sequence"/>
</dbReference>
<dbReference type="GO" id="GO:0042970">
    <property type="term" value="F:homoserine transmembrane transporter activity"/>
    <property type="evidence" value="ECO:0007669"/>
    <property type="project" value="TreeGrafter"/>
</dbReference>
<feature type="transmembrane region" description="Helical" evidence="6">
    <location>
        <begin position="156"/>
        <end position="179"/>
    </location>
</feature>
<protein>
    <submittedName>
        <fullName evidence="7">LysE family translocator</fullName>
    </submittedName>
</protein>
<feature type="transmembrane region" description="Helical" evidence="6">
    <location>
        <begin position="44"/>
        <end position="72"/>
    </location>
</feature>
<evidence type="ECO:0000256" key="6">
    <source>
        <dbReference type="SAM" id="Phobius"/>
    </source>
</evidence>
<sequence length="210" mass="22773">MSMALNLSLLAIFIPTFFVVSITPGMCMTLSLTMGMTIGVRRTFWMMAGELIGVGLVAAAAVIGVATVMLRYPLAFEIFKYIGGAYLIYLGIQMWLSRGRMAIDLDAPRHDGATRSMLATQGFVTAVANPKGWAFFISLLPPFINEQLPMWPQLGVLLSLILLIEFLCLVLYASGGSTLSLFLQKSGNVRLLNRLAGTLMMGVGVWLALG</sequence>
<dbReference type="PANTHER" id="PTHR30086:SF5">
    <property type="entry name" value="HOMOGENTISATE EXPORT PROTEIN"/>
    <property type="match status" value="1"/>
</dbReference>
<feature type="transmembrane region" description="Helical" evidence="6">
    <location>
        <begin position="78"/>
        <end position="96"/>
    </location>
</feature>
<organism evidence="7 8">
    <name type="scientific">Sedimenticola thiotaurini</name>
    <dbReference type="NCBI Taxonomy" id="1543721"/>
    <lineage>
        <taxon>Bacteria</taxon>
        <taxon>Pseudomonadati</taxon>
        <taxon>Pseudomonadota</taxon>
        <taxon>Gammaproteobacteria</taxon>
        <taxon>Chromatiales</taxon>
        <taxon>Sedimenticolaceae</taxon>
        <taxon>Sedimenticola</taxon>
    </lineage>
</organism>
<dbReference type="PANTHER" id="PTHR30086">
    <property type="entry name" value="ARGININE EXPORTER PROTEIN ARGO"/>
    <property type="match status" value="1"/>
</dbReference>
<dbReference type="InterPro" id="IPR001123">
    <property type="entry name" value="LeuE-type"/>
</dbReference>
<dbReference type="AlphaFoldDB" id="A0A558DFC6"/>
<gene>
    <name evidence="7" type="ORF">FHK82_00850</name>
</gene>
<evidence type="ECO:0000256" key="2">
    <source>
        <dbReference type="ARBA" id="ARBA00022475"/>
    </source>
</evidence>
<comment type="subcellular location">
    <subcellularLocation>
        <location evidence="1">Cell membrane</location>
        <topology evidence="1">Multi-pass membrane protein</topology>
    </subcellularLocation>
</comment>
<evidence type="ECO:0000313" key="7">
    <source>
        <dbReference type="EMBL" id="TVT59563.1"/>
    </source>
</evidence>
<keyword evidence="4 6" id="KW-1133">Transmembrane helix</keyword>
<reference evidence="7 8" key="1">
    <citation type="submission" date="2019-07" db="EMBL/GenBank/DDBJ databases">
        <title>The pathways for chlorine oxyanion respiration interact through the shared metabolite chlorate.</title>
        <authorList>
            <person name="Barnum T.P."/>
            <person name="Cheng Y."/>
            <person name="Hill K.A."/>
            <person name="Lucas L.N."/>
            <person name="Carlson H.K."/>
            <person name="Coates J.D."/>
        </authorList>
    </citation>
    <scope>NUCLEOTIDE SEQUENCE [LARGE SCALE GENOMIC DNA]</scope>
    <source>
        <strain evidence="7">BK-3</strain>
    </source>
</reference>
<name>A0A558DFC6_9GAMM</name>
<dbReference type="PIRSF" id="PIRSF006324">
    <property type="entry name" value="LeuE"/>
    <property type="match status" value="1"/>
</dbReference>
<dbReference type="STRING" id="1543721.AAY24_14000"/>
<proteinExistence type="predicted"/>
<dbReference type="Pfam" id="PF01810">
    <property type="entry name" value="LysE"/>
    <property type="match status" value="1"/>
</dbReference>
<feature type="transmembrane region" description="Helical" evidence="6">
    <location>
        <begin position="191"/>
        <end position="209"/>
    </location>
</feature>
<evidence type="ECO:0000256" key="3">
    <source>
        <dbReference type="ARBA" id="ARBA00022692"/>
    </source>
</evidence>
<evidence type="ECO:0000256" key="5">
    <source>
        <dbReference type="ARBA" id="ARBA00023136"/>
    </source>
</evidence>
<evidence type="ECO:0000313" key="8">
    <source>
        <dbReference type="Proteomes" id="UP000317355"/>
    </source>
</evidence>
<keyword evidence="2" id="KW-1003">Cell membrane</keyword>
<keyword evidence="3 6" id="KW-0812">Transmembrane</keyword>
<dbReference type="EMBL" id="VMRY01000003">
    <property type="protein sequence ID" value="TVT59563.1"/>
    <property type="molecule type" value="Genomic_DNA"/>
</dbReference>